<name>A0A8J4DQD2_9ACTN</name>
<dbReference type="InterPro" id="IPR016461">
    <property type="entry name" value="COMT-like"/>
</dbReference>
<evidence type="ECO:0000256" key="1">
    <source>
        <dbReference type="ARBA" id="ARBA00022603"/>
    </source>
</evidence>
<dbReference type="InterPro" id="IPR036390">
    <property type="entry name" value="WH_DNA-bd_sf"/>
</dbReference>
<dbReference type="PROSITE" id="PS51683">
    <property type="entry name" value="SAM_OMT_II"/>
    <property type="match status" value="1"/>
</dbReference>
<dbReference type="InterPro" id="IPR029063">
    <property type="entry name" value="SAM-dependent_MTases_sf"/>
</dbReference>
<dbReference type="InterPro" id="IPR036388">
    <property type="entry name" value="WH-like_DNA-bd_sf"/>
</dbReference>
<dbReference type="GO" id="GO:0046983">
    <property type="term" value="F:protein dimerization activity"/>
    <property type="evidence" value="ECO:0007669"/>
    <property type="project" value="InterPro"/>
</dbReference>
<keyword evidence="1 6" id="KW-0489">Methyltransferase</keyword>
<reference evidence="6" key="1">
    <citation type="submission" date="2021-01" db="EMBL/GenBank/DDBJ databases">
        <title>Whole genome shotgun sequence of Virgisporangium aliadipatigenens NBRC 105644.</title>
        <authorList>
            <person name="Komaki H."/>
            <person name="Tamura T."/>
        </authorList>
    </citation>
    <scope>NUCLEOTIDE SEQUENCE</scope>
    <source>
        <strain evidence="6">NBRC 105644</strain>
    </source>
</reference>
<sequence length="366" mass="38279">MPLDLSPDEAHAYLRAGDAPTPMLDLIGLMAARAAAVGTELGVFDALGAGPRGAAELAAELAADPVGLPALLDVLVAVGYLSHDGHSYANRPAADRWLRGDFANVLTLWVSIVGDLWGDLATTLRGGTPHVDFYTWLAKEPDRLERFQRLQRGLAGQLAAEVVERAPLPPNATRLLDLGGGHGGYSVAFCRRHPGLAATVLDLPAALPVGASSVAAQGLAERITFRAGDLAHRVDERDHDVVLLFNVVHGFAEERARALVCAAVAAVRPGGTVLVLETAPLPNASTVDDAFTRCFSLNLWHTQGGRVYPPATLARWLVEAGCEPPETVALQRSPSHVLLTAHRAAAGIGGGAAVEGGRTLMEGSAS</sequence>
<dbReference type="EMBL" id="BOPF01000007">
    <property type="protein sequence ID" value="GIJ45282.1"/>
    <property type="molecule type" value="Genomic_DNA"/>
</dbReference>
<gene>
    <name evidence="6" type="ORF">Val02_21680</name>
</gene>
<dbReference type="PANTHER" id="PTHR43712">
    <property type="entry name" value="PUTATIVE (AFU_ORTHOLOGUE AFUA_4G14580)-RELATED"/>
    <property type="match status" value="1"/>
</dbReference>
<dbReference type="InterPro" id="IPR001077">
    <property type="entry name" value="COMT_C"/>
</dbReference>
<evidence type="ECO:0000259" key="4">
    <source>
        <dbReference type="Pfam" id="PF00891"/>
    </source>
</evidence>
<evidence type="ECO:0000256" key="2">
    <source>
        <dbReference type="ARBA" id="ARBA00022679"/>
    </source>
</evidence>
<dbReference type="SUPFAM" id="SSF46785">
    <property type="entry name" value="Winged helix' DNA-binding domain"/>
    <property type="match status" value="1"/>
</dbReference>
<dbReference type="PANTHER" id="PTHR43712:SF2">
    <property type="entry name" value="O-METHYLTRANSFERASE CICE"/>
    <property type="match status" value="1"/>
</dbReference>
<dbReference type="RefSeq" id="WP_203898846.1">
    <property type="nucleotide sequence ID" value="NZ_BOPF01000007.1"/>
</dbReference>
<keyword evidence="7" id="KW-1185">Reference proteome</keyword>
<keyword evidence="2" id="KW-0808">Transferase</keyword>
<accession>A0A8J4DQD2</accession>
<dbReference type="GO" id="GO:0032259">
    <property type="term" value="P:methylation"/>
    <property type="evidence" value="ECO:0007669"/>
    <property type="project" value="UniProtKB-KW"/>
</dbReference>
<comment type="caution">
    <text evidence="6">The sequence shown here is derived from an EMBL/GenBank/DDBJ whole genome shotgun (WGS) entry which is preliminary data.</text>
</comment>
<dbReference type="Proteomes" id="UP000619260">
    <property type="component" value="Unassembled WGS sequence"/>
</dbReference>
<dbReference type="AlphaFoldDB" id="A0A8J4DQD2"/>
<dbReference type="Pfam" id="PF08100">
    <property type="entry name" value="Dimerisation"/>
    <property type="match status" value="1"/>
</dbReference>
<dbReference type="Gene3D" id="1.10.10.10">
    <property type="entry name" value="Winged helix-like DNA-binding domain superfamily/Winged helix DNA-binding domain"/>
    <property type="match status" value="1"/>
</dbReference>
<evidence type="ECO:0000259" key="5">
    <source>
        <dbReference type="Pfam" id="PF08100"/>
    </source>
</evidence>
<feature type="domain" description="O-methyltransferase C-terminal" evidence="4">
    <location>
        <begin position="139"/>
        <end position="321"/>
    </location>
</feature>
<dbReference type="InterPro" id="IPR012967">
    <property type="entry name" value="COMT_dimerisation"/>
</dbReference>
<evidence type="ECO:0000313" key="7">
    <source>
        <dbReference type="Proteomes" id="UP000619260"/>
    </source>
</evidence>
<dbReference type="Pfam" id="PF00891">
    <property type="entry name" value="Methyltransf_2"/>
    <property type="match status" value="1"/>
</dbReference>
<dbReference type="GO" id="GO:0008171">
    <property type="term" value="F:O-methyltransferase activity"/>
    <property type="evidence" value="ECO:0007669"/>
    <property type="project" value="InterPro"/>
</dbReference>
<feature type="domain" description="O-methyltransferase dimerisation" evidence="5">
    <location>
        <begin position="29"/>
        <end position="99"/>
    </location>
</feature>
<proteinExistence type="predicted"/>
<dbReference type="Gene3D" id="3.40.50.150">
    <property type="entry name" value="Vaccinia Virus protein VP39"/>
    <property type="match status" value="1"/>
</dbReference>
<protein>
    <submittedName>
        <fullName evidence="6">SAM-dependent methyltransferase</fullName>
    </submittedName>
</protein>
<evidence type="ECO:0000313" key="6">
    <source>
        <dbReference type="EMBL" id="GIJ45282.1"/>
    </source>
</evidence>
<evidence type="ECO:0000256" key="3">
    <source>
        <dbReference type="ARBA" id="ARBA00022691"/>
    </source>
</evidence>
<dbReference type="SUPFAM" id="SSF53335">
    <property type="entry name" value="S-adenosyl-L-methionine-dependent methyltransferases"/>
    <property type="match status" value="1"/>
</dbReference>
<organism evidence="6 7">
    <name type="scientific">Virgisporangium aliadipatigenens</name>
    <dbReference type="NCBI Taxonomy" id="741659"/>
    <lineage>
        <taxon>Bacteria</taxon>
        <taxon>Bacillati</taxon>
        <taxon>Actinomycetota</taxon>
        <taxon>Actinomycetes</taxon>
        <taxon>Micromonosporales</taxon>
        <taxon>Micromonosporaceae</taxon>
        <taxon>Virgisporangium</taxon>
    </lineage>
</organism>
<keyword evidence="3" id="KW-0949">S-adenosyl-L-methionine</keyword>